<organism evidence="2 3">
    <name type="scientific">Tanacetum coccineum</name>
    <dbReference type="NCBI Taxonomy" id="301880"/>
    <lineage>
        <taxon>Eukaryota</taxon>
        <taxon>Viridiplantae</taxon>
        <taxon>Streptophyta</taxon>
        <taxon>Embryophyta</taxon>
        <taxon>Tracheophyta</taxon>
        <taxon>Spermatophyta</taxon>
        <taxon>Magnoliopsida</taxon>
        <taxon>eudicotyledons</taxon>
        <taxon>Gunneridae</taxon>
        <taxon>Pentapetalae</taxon>
        <taxon>asterids</taxon>
        <taxon>campanulids</taxon>
        <taxon>Asterales</taxon>
        <taxon>Asteraceae</taxon>
        <taxon>Asteroideae</taxon>
        <taxon>Anthemideae</taxon>
        <taxon>Anthemidinae</taxon>
        <taxon>Tanacetum</taxon>
    </lineage>
</organism>
<comment type="caution">
    <text evidence="2">The sequence shown here is derived from an EMBL/GenBank/DDBJ whole genome shotgun (WGS) entry which is preliminary data.</text>
</comment>
<feature type="region of interest" description="Disordered" evidence="1">
    <location>
        <begin position="231"/>
        <end position="262"/>
    </location>
</feature>
<gene>
    <name evidence="2" type="ORF">Tco_0653130</name>
</gene>
<evidence type="ECO:0000313" key="2">
    <source>
        <dbReference type="EMBL" id="GJS58346.1"/>
    </source>
</evidence>
<proteinExistence type="predicted"/>
<evidence type="ECO:0000256" key="1">
    <source>
        <dbReference type="SAM" id="MobiDB-lite"/>
    </source>
</evidence>
<evidence type="ECO:0000313" key="3">
    <source>
        <dbReference type="Proteomes" id="UP001151760"/>
    </source>
</evidence>
<dbReference type="EMBL" id="BQNB010009072">
    <property type="protein sequence ID" value="GJS58346.1"/>
    <property type="molecule type" value="Genomic_DNA"/>
</dbReference>
<reference evidence="2" key="1">
    <citation type="journal article" date="2022" name="Int. J. Mol. Sci.">
        <title>Draft Genome of Tanacetum Coccineum: Genomic Comparison of Closely Related Tanacetum-Family Plants.</title>
        <authorList>
            <person name="Yamashiro T."/>
            <person name="Shiraishi A."/>
            <person name="Nakayama K."/>
            <person name="Satake H."/>
        </authorList>
    </citation>
    <scope>NUCLEOTIDE SEQUENCE</scope>
</reference>
<keyword evidence="3" id="KW-1185">Reference proteome</keyword>
<dbReference type="Proteomes" id="UP001151760">
    <property type="component" value="Unassembled WGS sequence"/>
</dbReference>
<feature type="compositionally biased region" description="Basic and acidic residues" evidence="1">
    <location>
        <begin position="239"/>
        <end position="250"/>
    </location>
</feature>
<reference evidence="2" key="2">
    <citation type="submission" date="2022-01" db="EMBL/GenBank/DDBJ databases">
        <authorList>
            <person name="Yamashiro T."/>
            <person name="Shiraishi A."/>
            <person name="Satake H."/>
            <person name="Nakayama K."/>
        </authorList>
    </citation>
    <scope>NUCLEOTIDE SEQUENCE</scope>
</reference>
<sequence length="262" mass="29842">MGDENPIRTLGDYSKPSHEGYRNTIDLLVRNNVCEIDRAASGKLYNKNSDESWEIIENLALYDHEGWDDTKEFRVKVIATPHGIPKTPDQRFLELEDQINFLLKGSRPTPPSSSTHNSQAYVNAAYLTSHPKNQNELPILNSFTFRERIGPTPQPQALGTTFKARVRDYMAAHTERMGRFENVILKQHEEINGKMTEMFGLLKELTTSRTPEKVLIREEAKFPVTKNVNSISIASTGMGREDKTTPREGDEVQPMEKPQLQK</sequence>
<evidence type="ECO:0008006" key="4">
    <source>
        <dbReference type="Google" id="ProtNLM"/>
    </source>
</evidence>
<accession>A0ABQ4WZH7</accession>
<name>A0ABQ4WZH7_9ASTR</name>
<protein>
    <recommendedName>
        <fullName evidence="4">MAK10-like protein</fullName>
    </recommendedName>
</protein>